<keyword evidence="2" id="KW-0472">Membrane</keyword>
<dbReference type="EMBL" id="BAABGT010000024">
    <property type="protein sequence ID" value="GAA4541715.1"/>
    <property type="molecule type" value="Genomic_DNA"/>
</dbReference>
<feature type="transmembrane region" description="Helical" evidence="2">
    <location>
        <begin position="478"/>
        <end position="497"/>
    </location>
</feature>
<feature type="transmembrane region" description="Helical" evidence="2">
    <location>
        <begin position="321"/>
        <end position="339"/>
    </location>
</feature>
<feature type="transmembrane region" description="Helical" evidence="2">
    <location>
        <begin position="248"/>
        <end position="265"/>
    </location>
</feature>
<sequence length="626" mass="61608">MLVVVRILHGPPDGSLTGMSSPTGRPPAVDERVAAVAAELRWLGDRVGTLSMTLNALVGELRPGAADAAAERSAGAVGVPVGPSVDPTRPPVPPRVSDAPPTPAAWPAPPGGLPHAFPIGPRRPTWVDRLRTVSSAALLATIGGAVTLLGVVLLLVLAASRGWFGPEARVAAGAALGIVLVGLGAWLRRRDQQVGAQALAATGFAALFLSVAAGTALYALLPDLLGGVLALVVACAALAVADRWGSQPLAVGAVVGAGLLTPVVADGPTAFAAALVLALQLAVVPVLLRRGWAAPGVVAAVWAALFGAGAAANSAEAWPELLAVGLAALVVGSAAALGASFGRVRVAPVAAILAGAPLPALAVAGGEDLVWPALAAAVVTAGFAGWRRLAGGVRATAVALAGLSLLVATVTALDGTAQHLVLLGEGVVLLTAAAGLRNRPLLAVGGAIGLVGLIAVLADELPVEALVRAGRFADLPAGLAAGVLLLAAAVAALVGAGRVGLVRADAGTALIWAPLALVALYGATGTVVAAALLVSDTRTGFLAGHALVTVSWTVAALVLLARGLARPALRVAGLVLVAAAVGKLVLFDLVALDGLARVGAFLGAGLVLLAAGSRYARLVARRERAH</sequence>
<accession>A0ABP8RM98</accession>
<feature type="region of interest" description="Disordered" evidence="1">
    <location>
        <begin position="77"/>
        <end position="103"/>
    </location>
</feature>
<feature type="transmembrane region" description="Helical" evidence="2">
    <location>
        <begin position="346"/>
        <end position="363"/>
    </location>
</feature>
<feature type="transmembrane region" description="Helical" evidence="2">
    <location>
        <begin position="136"/>
        <end position="158"/>
    </location>
</feature>
<dbReference type="PANTHER" id="PTHR38434">
    <property type="entry name" value="BLL2549 PROTEIN"/>
    <property type="match status" value="1"/>
</dbReference>
<feature type="transmembrane region" description="Helical" evidence="2">
    <location>
        <begin position="369"/>
        <end position="386"/>
    </location>
</feature>
<keyword evidence="2" id="KW-1133">Transmembrane helix</keyword>
<feature type="transmembrane region" description="Helical" evidence="2">
    <location>
        <begin position="441"/>
        <end position="458"/>
    </location>
</feature>
<name>A0ABP8RM98_9PSEU</name>
<dbReference type="PANTHER" id="PTHR38434:SF1">
    <property type="entry name" value="BLL2549 PROTEIN"/>
    <property type="match status" value="1"/>
</dbReference>
<feature type="transmembrane region" description="Helical" evidence="2">
    <location>
        <begin position="170"/>
        <end position="187"/>
    </location>
</feature>
<feature type="transmembrane region" description="Helical" evidence="2">
    <location>
        <begin position="419"/>
        <end position="436"/>
    </location>
</feature>
<feature type="transmembrane region" description="Helical" evidence="2">
    <location>
        <begin position="568"/>
        <end position="592"/>
    </location>
</feature>
<keyword evidence="4" id="KW-1185">Reference proteome</keyword>
<feature type="transmembrane region" description="Helical" evidence="2">
    <location>
        <begin position="199"/>
        <end position="218"/>
    </location>
</feature>
<evidence type="ECO:0000256" key="1">
    <source>
        <dbReference type="SAM" id="MobiDB-lite"/>
    </source>
</evidence>
<feature type="transmembrane region" description="Helical" evidence="2">
    <location>
        <begin position="295"/>
        <end position="315"/>
    </location>
</feature>
<gene>
    <name evidence="3" type="ORF">GCM10023175_16040</name>
</gene>
<feature type="transmembrane region" description="Helical" evidence="2">
    <location>
        <begin position="509"/>
        <end position="534"/>
    </location>
</feature>
<proteinExistence type="predicted"/>
<evidence type="ECO:0000313" key="4">
    <source>
        <dbReference type="Proteomes" id="UP001501598"/>
    </source>
</evidence>
<reference evidence="4" key="1">
    <citation type="journal article" date="2019" name="Int. J. Syst. Evol. Microbiol.">
        <title>The Global Catalogue of Microorganisms (GCM) 10K type strain sequencing project: providing services to taxonomists for standard genome sequencing and annotation.</title>
        <authorList>
            <consortium name="The Broad Institute Genomics Platform"/>
            <consortium name="The Broad Institute Genome Sequencing Center for Infectious Disease"/>
            <person name="Wu L."/>
            <person name="Ma J."/>
        </authorList>
    </citation>
    <scope>NUCLEOTIDE SEQUENCE [LARGE SCALE GENOMIC DNA]</scope>
    <source>
        <strain evidence="4">JCM 17906</strain>
    </source>
</reference>
<feature type="transmembrane region" description="Helical" evidence="2">
    <location>
        <begin position="598"/>
        <end position="616"/>
    </location>
</feature>
<feature type="compositionally biased region" description="Low complexity" evidence="1">
    <location>
        <begin position="77"/>
        <end position="87"/>
    </location>
</feature>
<dbReference type="Proteomes" id="UP001501598">
    <property type="component" value="Unassembled WGS sequence"/>
</dbReference>
<organism evidence="3 4">
    <name type="scientific">Pseudonocardia xishanensis</name>
    <dbReference type="NCBI Taxonomy" id="630995"/>
    <lineage>
        <taxon>Bacteria</taxon>
        <taxon>Bacillati</taxon>
        <taxon>Actinomycetota</taxon>
        <taxon>Actinomycetes</taxon>
        <taxon>Pseudonocardiales</taxon>
        <taxon>Pseudonocardiaceae</taxon>
        <taxon>Pseudonocardia</taxon>
    </lineage>
</organism>
<feature type="transmembrane region" description="Helical" evidence="2">
    <location>
        <begin position="271"/>
        <end position="288"/>
    </location>
</feature>
<comment type="caution">
    <text evidence="3">The sequence shown here is derived from an EMBL/GenBank/DDBJ whole genome shotgun (WGS) entry which is preliminary data.</text>
</comment>
<feature type="transmembrane region" description="Helical" evidence="2">
    <location>
        <begin position="393"/>
        <end position="413"/>
    </location>
</feature>
<keyword evidence="2" id="KW-0812">Transmembrane</keyword>
<dbReference type="Pfam" id="PF10101">
    <property type="entry name" value="DUF2339"/>
    <property type="match status" value="1"/>
</dbReference>
<protein>
    <submittedName>
        <fullName evidence="3">DUF2339 domain-containing protein</fullName>
    </submittedName>
</protein>
<feature type="transmembrane region" description="Helical" evidence="2">
    <location>
        <begin position="540"/>
        <end position="561"/>
    </location>
</feature>
<dbReference type="InterPro" id="IPR019286">
    <property type="entry name" value="DUF2339_TM"/>
</dbReference>
<evidence type="ECO:0000256" key="2">
    <source>
        <dbReference type="SAM" id="Phobius"/>
    </source>
</evidence>
<evidence type="ECO:0000313" key="3">
    <source>
        <dbReference type="EMBL" id="GAA4541715.1"/>
    </source>
</evidence>
<feature type="transmembrane region" description="Helical" evidence="2">
    <location>
        <begin position="224"/>
        <end position="241"/>
    </location>
</feature>
<feature type="compositionally biased region" description="Pro residues" evidence="1">
    <location>
        <begin position="88"/>
        <end position="103"/>
    </location>
</feature>